<feature type="transmembrane region" description="Helical" evidence="6">
    <location>
        <begin position="27"/>
        <end position="46"/>
    </location>
</feature>
<evidence type="ECO:0000313" key="7">
    <source>
        <dbReference type="EMBL" id="TWH70383.1"/>
    </source>
</evidence>
<feature type="transmembrane region" description="Helical" evidence="6">
    <location>
        <begin position="119"/>
        <end position="141"/>
    </location>
</feature>
<dbReference type="RefSeq" id="WP_145776673.1">
    <property type="nucleotide sequence ID" value="NZ_BAAATQ010000093.1"/>
</dbReference>
<keyword evidence="2" id="KW-1003">Cell membrane</keyword>
<feature type="transmembrane region" description="Helical" evidence="6">
    <location>
        <begin position="147"/>
        <end position="166"/>
    </location>
</feature>
<keyword evidence="4 6" id="KW-1133">Transmembrane helix</keyword>
<gene>
    <name evidence="7" type="ORF">JD77_05408</name>
</gene>
<proteinExistence type="predicted"/>
<dbReference type="GO" id="GO:0022857">
    <property type="term" value="F:transmembrane transporter activity"/>
    <property type="evidence" value="ECO:0007669"/>
    <property type="project" value="TreeGrafter"/>
</dbReference>
<dbReference type="PANTHER" id="PTHR43124">
    <property type="entry name" value="PURINE EFFLUX PUMP PBUE"/>
    <property type="match status" value="1"/>
</dbReference>
<dbReference type="AlphaFoldDB" id="A0A562II06"/>
<evidence type="ECO:0000256" key="4">
    <source>
        <dbReference type="ARBA" id="ARBA00022989"/>
    </source>
</evidence>
<dbReference type="GO" id="GO:0005886">
    <property type="term" value="C:plasma membrane"/>
    <property type="evidence" value="ECO:0007669"/>
    <property type="project" value="UniProtKB-SubCell"/>
</dbReference>
<feature type="transmembrane region" description="Helical" evidence="6">
    <location>
        <begin position="58"/>
        <end position="78"/>
    </location>
</feature>
<organism evidence="7 8">
    <name type="scientific">Micromonospora olivasterospora</name>
    <dbReference type="NCBI Taxonomy" id="1880"/>
    <lineage>
        <taxon>Bacteria</taxon>
        <taxon>Bacillati</taxon>
        <taxon>Actinomycetota</taxon>
        <taxon>Actinomycetes</taxon>
        <taxon>Micromonosporales</taxon>
        <taxon>Micromonosporaceae</taxon>
        <taxon>Micromonospora</taxon>
    </lineage>
</organism>
<evidence type="ECO:0000313" key="8">
    <source>
        <dbReference type="Proteomes" id="UP000319825"/>
    </source>
</evidence>
<keyword evidence="3 6" id="KW-0812">Transmembrane</keyword>
<sequence>MTGERPTRLFTYVAPYADERLGVRGTGFTAVLLAYGVAAVVGSSLGGRLADRSPVAGVRAAAAAFGAALLGLGLAGWLRLPVAGVPLLLVWGGAFSVLVVSMALAVLRRAPGPRAETATAVHGIVFQVGIVAGSALGAAWYEAGALAGVPVFAGPAGLVGLALAGWRGRSFAAD</sequence>
<dbReference type="Gene3D" id="1.20.1250.20">
    <property type="entry name" value="MFS general substrate transporter like domains"/>
    <property type="match status" value="1"/>
</dbReference>
<accession>A0A562II06</accession>
<evidence type="ECO:0000256" key="6">
    <source>
        <dbReference type="SAM" id="Phobius"/>
    </source>
</evidence>
<dbReference type="SUPFAM" id="SSF103473">
    <property type="entry name" value="MFS general substrate transporter"/>
    <property type="match status" value="1"/>
</dbReference>
<dbReference type="PANTHER" id="PTHR43124:SF3">
    <property type="entry name" value="CHLORAMPHENICOL EFFLUX PUMP RV0191"/>
    <property type="match status" value="1"/>
</dbReference>
<dbReference type="OrthoDB" id="4335859at2"/>
<dbReference type="InterPro" id="IPR050189">
    <property type="entry name" value="MFS_Efflux_Transporters"/>
</dbReference>
<dbReference type="Proteomes" id="UP000319825">
    <property type="component" value="Unassembled WGS sequence"/>
</dbReference>
<keyword evidence="8" id="KW-1185">Reference proteome</keyword>
<reference evidence="7 8" key="1">
    <citation type="submission" date="2019-07" db="EMBL/GenBank/DDBJ databases">
        <title>R&amp;d 2014.</title>
        <authorList>
            <person name="Klenk H.-P."/>
        </authorList>
    </citation>
    <scope>NUCLEOTIDE SEQUENCE [LARGE SCALE GENOMIC DNA]</scope>
    <source>
        <strain evidence="7 8">DSM 43868</strain>
    </source>
</reference>
<comment type="subcellular location">
    <subcellularLocation>
        <location evidence="1">Cell membrane</location>
        <topology evidence="1">Multi-pass membrane protein</topology>
    </subcellularLocation>
</comment>
<name>A0A562II06_MICOL</name>
<dbReference type="EMBL" id="VLKE01000001">
    <property type="protein sequence ID" value="TWH70383.1"/>
    <property type="molecule type" value="Genomic_DNA"/>
</dbReference>
<protein>
    <submittedName>
        <fullName evidence="7">DHA1 family inner membrane transport protein</fullName>
    </submittedName>
</protein>
<evidence type="ECO:0000256" key="1">
    <source>
        <dbReference type="ARBA" id="ARBA00004651"/>
    </source>
</evidence>
<keyword evidence="5 6" id="KW-0472">Membrane</keyword>
<evidence type="ECO:0000256" key="2">
    <source>
        <dbReference type="ARBA" id="ARBA00022475"/>
    </source>
</evidence>
<comment type="caution">
    <text evidence="7">The sequence shown here is derived from an EMBL/GenBank/DDBJ whole genome shotgun (WGS) entry which is preliminary data.</text>
</comment>
<evidence type="ECO:0000256" key="3">
    <source>
        <dbReference type="ARBA" id="ARBA00022692"/>
    </source>
</evidence>
<dbReference type="InterPro" id="IPR036259">
    <property type="entry name" value="MFS_trans_sf"/>
</dbReference>
<evidence type="ECO:0000256" key="5">
    <source>
        <dbReference type="ARBA" id="ARBA00023136"/>
    </source>
</evidence>
<feature type="transmembrane region" description="Helical" evidence="6">
    <location>
        <begin position="84"/>
        <end position="107"/>
    </location>
</feature>